<evidence type="ECO:0000313" key="1">
    <source>
        <dbReference type="EMBL" id="OGM11804.1"/>
    </source>
</evidence>
<evidence type="ECO:0000313" key="2">
    <source>
        <dbReference type="Proteomes" id="UP000177053"/>
    </source>
</evidence>
<dbReference type="Proteomes" id="UP000177053">
    <property type="component" value="Unassembled WGS sequence"/>
</dbReference>
<comment type="caution">
    <text evidence="1">The sequence shown here is derived from an EMBL/GenBank/DDBJ whole genome shotgun (WGS) entry which is preliminary data.</text>
</comment>
<reference evidence="1 2" key="1">
    <citation type="journal article" date="2016" name="Nat. Commun.">
        <title>Thousands of microbial genomes shed light on interconnected biogeochemical processes in an aquifer system.</title>
        <authorList>
            <person name="Anantharaman K."/>
            <person name="Brown C.T."/>
            <person name="Hug L.A."/>
            <person name="Sharon I."/>
            <person name="Castelle C.J."/>
            <person name="Probst A.J."/>
            <person name="Thomas B.C."/>
            <person name="Singh A."/>
            <person name="Wilkins M.J."/>
            <person name="Karaoz U."/>
            <person name="Brodie E.L."/>
            <person name="Williams K.H."/>
            <person name="Hubbard S.S."/>
            <person name="Banfield J.F."/>
        </authorList>
    </citation>
    <scope>NUCLEOTIDE SEQUENCE [LARGE SCALE GENOMIC DNA]</scope>
</reference>
<dbReference type="InterPro" id="IPR015943">
    <property type="entry name" value="WD40/YVTN_repeat-like_dom_sf"/>
</dbReference>
<dbReference type="EMBL" id="MGFS01000010">
    <property type="protein sequence ID" value="OGM11804.1"/>
    <property type="molecule type" value="Genomic_DNA"/>
</dbReference>
<dbReference type="Gene3D" id="2.130.10.10">
    <property type="entry name" value="YVTN repeat-like/Quinoprotein amine dehydrogenase"/>
    <property type="match status" value="1"/>
</dbReference>
<proteinExistence type="predicted"/>
<accession>A0A1F7X9W9</accession>
<dbReference type="InterPro" id="IPR011048">
    <property type="entry name" value="Haem_d1_sf"/>
</dbReference>
<protein>
    <submittedName>
        <fullName evidence="1">Uncharacterized protein</fullName>
    </submittedName>
</protein>
<sequence length="124" mass="14339">MRGIANYFGSYDLETKELYRSPLIFPWSLNPYYLTYSSKRQEAYLVGAQDKFYIVDTKTKDYKLKATIDLNGKIPGPSRVVLNPDENICFVSCSKSNLVFAIDLDKKRIFKTIPMVAPYLMILF</sequence>
<gene>
    <name evidence="1" type="ORF">A2Z22_02470</name>
</gene>
<dbReference type="AlphaFoldDB" id="A0A1F7X9W9"/>
<dbReference type="SUPFAM" id="SSF51004">
    <property type="entry name" value="C-terminal (heme d1) domain of cytochrome cd1-nitrite reductase"/>
    <property type="match status" value="1"/>
</dbReference>
<organism evidence="1 2">
    <name type="scientific">Candidatus Woesebacteria bacterium RBG_16_34_12</name>
    <dbReference type="NCBI Taxonomy" id="1802480"/>
    <lineage>
        <taxon>Bacteria</taxon>
        <taxon>Candidatus Woeseibacteriota</taxon>
    </lineage>
</organism>
<name>A0A1F7X9W9_9BACT</name>